<dbReference type="InterPro" id="IPR024282">
    <property type="entry name" value="DUF3376"/>
</dbReference>
<dbReference type="Pfam" id="PF11856">
    <property type="entry name" value="DUF3376"/>
    <property type="match status" value="1"/>
</dbReference>
<gene>
    <name evidence="5" type="ORF">ACIGXA_09810</name>
</gene>
<dbReference type="NCBIfam" id="TIGR03607">
    <property type="entry name" value="patatin-like protein"/>
    <property type="match status" value="1"/>
</dbReference>
<sequence>MTDKKTVDAHTQEIRIATAMTGGVSLAIWMGGVARELNLLQQAAWLRHREPRPTAPPTTTTGPDAEVRDLYVRLLDLLDVTVSIDMLSGTSAGGINGALLGLARARSKDLGDLRDFWLKSGAFEGLLRDPKEKNPPSLMYGDEVLLKELQNVVADLKGSDAGYTRPTEAQLADTQTRLFITTTLLTGETSRFTDAYGTQVQDVDHRGLLEFNEKDLTGAGALDLVALAARCSASFPAAFEPAFVPFATEIPASEKKHVLRHPAMRRHANITRNHWVADGGLLANRPIKPLLQSIFDRPADRQIRRVLLYVVPSPGEMPDPRAAPPKEETKDAPWTLGEALVKDLGSVLSQSIGADLTTLQQHNDRVDSQRNTRLRMAEIGARTPGSEYLLLDEGPMPDGGPMLTDYRAREATWLVNPVISALMKALTTMAPEQMPESWRLALKPGGSAERDCRQAAAQAVSEQWHRPQWGVPGELAAFGRPAFDGARATVIGMLQAAYVAEETNVELWDELSTLSRTVHAEFVPESRPDADLLIEKMLGAMALAGGTEPSLKAFAAEAANEYATGLVFPPATLTDGWLALALVVATLKEICLSADAEAPAQQSPFLQRPSAEQRRLRAARELGVYLKYLAEEMPTDMPAGPAAYTTIMFRLFELHVATRSVLPVGVDVEQPVELIQMSADTRNTLAPKRFTAAKKLTGMQLNHFGAFYKSSWRANDWTWGRMDGAGWLVHLLLDPRRIETIAEAGPKGGRAAWFYRQLCATVLGGTDGEADGWSITIPGEDPVTIDAKAVQDELHYLDDPALPIPASLPLTSLWLARRWQEWIAAQELPTVAAEMLSTPATRYDHWAVDTLMKSGNPDMAVAAARTATVASRNSMGNRRLRRLIGPIVAVQPAAVVNLDAAQAIAGQLATCPVPDETLAKEVGEPLFTRTVTKALATTTACVTAVREPPLAVASFFISARTVTLAGYRAAAVTGGWPRRGAFFGGLLIVLGVVAISTLDFTVARLVGAGLVGAGLLLLSLAAWGWRRWVLPALGSVVVVAVVGALAFWLG</sequence>
<dbReference type="SUPFAM" id="SSF52151">
    <property type="entry name" value="FabD/lysophospholipase-like"/>
    <property type="match status" value="1"/>
</dbReference>
<dbReference type="EMBL" id="JBITYG010000002">
    <property type="protein sequence ID" value="MFI9100812.1"/>
    <property type="molecule type" value="Genomic_DNA"/>
</dbReference>
<evidence type="ECO:0000256" key="3">
    <source>
        <dbReference type="SAM" id="Phobius"/>
    </source>
</evidence>
<evidence type="ECO:0000256" key="1">
    <source>
        <dbReference type="ARBA" id="ARBA00023098"/>
    </source>
</evidence>
<accession>A0ABW8C4I7</accession>
<feature type="transmembrane region" description="Helical" evidence="3">
    <location>
        <begin position="1029"/>
        <end position="1049"/>
    </location>
</feature>
<keyword evidence="3" id="KW-0472">Membrane</keyword>
<feature type="transmembrane region" description="Helical" evidence="3">
    <location>
        <begin position="980"/>
        <end position="998"/>
    </location>
</feature>
<feature type="active site" description="Nucleophile" evidence="2">
    <location>
        <position position="91"/>
    </location>
</feature>
<keyword evidence="3" id="KW-0812">Transmembrane</keyword>
<comment type="caution">
    <text evidence="5">The sequence shown here is derived from an EMBL/GenBank/DDBJ whole genome shotgun (WGS) entry which is preliminary data.</text>
</comment>
<evidence type="ECO:0000256" key="2">
    <source>
        <dbReference type="PROSITE-ProRule" id="PRU01161"/>
    </source>
</evidence>
<dbReference type="RefSeq" id="WP_399646460.1">
    <property type="nucleotide sequence ID" value="NZ_JBITYG010000002.1"/>
</dbReference>
<keyword evidence="3" id="KW-1133">Transmembrane helix</keyword>
<dbReference type="InterPro" id="IPR019894">
    <property type="entry name" value="Patatin-related_protein"/>
</dbReference>
<proteinExistence type="predicted"/>
<comment type="caution">
    <text evidence="2">Lacks conserved residue(s) required for the propagation of feature annotation.</text>
</comment>
<keyword evidence="6" id="KW-1185">Reference proteome</keyword>
<keyword evidence="1 2" id="KW-0443">Lipid metabolism</keyword>
<keyword evidence="2" id="KW-0442">Lipid degradation</keyword>
<dbReference type="InterPro" id="IPR016035">
    <property type="entry name" value="Acyl_Trfase/lysoPLipase"/>
</dbReference>
<evidence type="ECO:0000313" key="5">
    <source>
        <dbReference type="EMBL" id="MFI9100812.1"/>
    </source>
</evidence>
<dbReference type="Gene3D" id="3.40.1090.10">
    <property type="entry name" value="Cytosolic phospholipase A2 catalytic domain"/>
    <property type="match status" value="1"/>
</dbReference>
<feature type="short sequence motif" description="DGA/G" evidence="2">
    <location>
        <begin position="278"/>
        <end position="280"/>
    </location>
</feature>
<name>A0ABW8C4I7_9ACTN</name>
<evidence type="ECO:0000313" key="6">
    <source>
        <dbReference type="Proteomes" id="UP001614394"/>
    </source>
</evidence>
<feature type="domain" description="PNPLA" evidence="4">
    <location>
        <begin position="18"/>
        <end position="291"/>
    </location>
</feature>
<evidence type="ECO:0000259" key="4">
    <source>
        <dbReference type="PROSITE" id="PS51635"/>
    </source>
</evidence>
<keyword evidence="2" id="KW-0378">Hydrolase</keyword>
<dbReference type="PROSITE" id="PS51635">
    <property type="entry name" value="PNPLA"/>
    <property type="match status" value="1"/>
</dbReference>
<feature type="transmembrane region" description="Helical" evidence="3">
    <location>
        <begin position="1005"/>
        <end position="1023"/>
    </location>
</feature>
<dbReference type="Proteomes" id="UP001614394">
    <property type="component" value="Unassembled WGS sequence"/>
</dbReference>
<feature type="short sequence motif" description="GXSXG" evidence="2">
    <location>
        <begin position="89"/>
        <end position="93"/>
    </location>
</feature>
<dbReference type="Pfam" id="PF01734">
    <property type="entry name" value="Patatin"/>
    <property type="match status" value="1"/>
</dbReference>
<feature type="active site" description="Proton acceptor" evidence="2">
    <location>
        <position position="278"/>
    </location>
</feature>
<protein>
    <submittedName>
        <fullName evidence="5">Patatin-like protein</fullName>
    </submittedName>
</protein>
<organism evidence="5 6">
    <name type="scientific">Streptomyces fildesensis</name>
    <dbReference type="NCBI Taxonomy" id="375757"/>
    <lineage>
        <taxon>Bacteria</taxon>
        <taxon>Bacillati</taxon>
        <taxon>Actinomycetota</taxon>
        <taxon>Actinomycetes</taxon>
        <taxon>Kitasatosporales</taxon>
        <taxon>Streptomycetaceae</taxon>
        <taxon>Streptomyces</taxon>
    </lineage>
</organism>
<dbReference type="InterPro" id="IPR002641">
    <property type="entry name" value="PNPLA_dom"/>
</dbReference>
<reference evidence="5 6" key="1">
    <citation type="submission" date="2024-10" db="EMBL/GenBank/DDBJ databases">
        <title>The Natural Products Discovery Center: Release of the First 8490 Sequenced Strains for Exploring Actinobacteria Biosynthetic Diversity.</title>
        <authorList>
            <person name="Kalkreuter E."/>
            <person name="Kautsar S.A."/>
            <person name="Yang D."/>
            <person name="Bader C.D."/>
            <person name="Teijaro C.N."/>
            <person name="Fluegel L."/>
            <person name="Davis C.M."/>
            <person name="Simpson J.R."/>
            <person name="Lauterbach L."/>
            <person name="Steele A.D."/>
            <person name="Gui C."/>
            <person name="Meng S."/>
            <person name="Li G."/>
            <person name="Viehrig K."/>
            <person name="Ye F."/>
            <person name="Su P."/>
            <person name="Kiefer A.F."/>
            <person name="Nichols A."/>
            <person name="Cepeda A.J."/>
            <person name="Yan W."/>
            <person name="Fan B."/>
            <person name="Jiang Y."/>
            <person name="Adhikari A."/>
            <person name="Zheng C.-J."/>
            <person name="Schuster L."/>
            <person name="Cowan T.M."/>
            <person name="Smanski M.J."/>
            <person name="Chevrette M.G."/>
            <person name="De Carvalho L.P.S."/>
            <person name="Shen B."/>
        </authorList>
    </citation>
    <scope>NUCLEOTIDE SEQUENCE [LARGE SCALE GENOMIC DNA]</scope>
    <source>
        <strain evidence="5 6">NPDC053399</strain>
    </source>
</reference>